<accession>A0A5J4PV21</accession>
<evidence type="ECO:0000313" key="1">
    <source>
        <dbReference type="EMBL" id="KAA6312740.1"/>
    </source>
</evidence>
<organism evidence="1">
    <name type="scientific">termite gut metagenome</name>
    <dbReference type="NCBI Taxonomy" id="433724"/>
    <lineage>
        <taxon>unclassified sequences</taxon>
        <taxon>metagenomes</taxon>
        <taxon>organismal metagenomes</taxon>
    </lineage>
</organism>
<protein>
    <submittedName>
        <fullName evidence="1">Uncharacterized protein</fullName>
    </submittedName>
</protein>
<reference evidence="1" key="1">
    <citation type="submission" date="2019-03" db="EMBL/GenBank/DDBJ databases">
        <title>Single cell metagenomics reveals metabolic interactions within the superorganism composed of flagellate Streblomastix strix and complex community of Bacteroidetes bacteria on its surface.</title>
        <authorList>
            <person name="Treitli S.C."/>
            <person name="Kolisko M."/>
            <person name="Husnik F."/>
            <person name="Keeling P."/>
            <person name="Hampl V."/>
        </authorList>
    </citation>
    <scope>NUCLEOTIDE SEQUENCE</scope>
    <source>
        <strain evidence="1">STM</strain>
    </source>
</reference>
<feature type="non-terminal residue" evidence="1">
    <location>
        <position position="24"/>
    </location>
</feature>
<dbReference type="AlphaFoldDB" id="A0A5J4PV21"/>
<proteinExistence type="predicted"/>
<dbReference type="EMBL" id="SNRY01006371">
    <property type="protein sequence ID" value="KAA6312740.1"/>
    <property type="molecule type" value="Genomic_DNA"/>
</dbReference>
<gene>
    <name evidence="1" type="ORF">EZS27_036380</name>
</gene>
<comment type="caution">
    <text evidence="1">The sequence shown here is derived from an EMBL/GenBank/DDBJ whole genome shotgun (WGS) entry which is preliminary data.</text>
</comment>
<name>A0A5J4PV21_9ZZZZ</name>
<sequence>MRKVRNIDDALRLQIIWEHLAGSS</sequence>